<evidence type="ECO:0000256" key="2">
    <source>
        <dbReference type="ARBA" id="ARBA00004123"/>
    </source>
</evidence>
<comment type="cofactor">
    <cofactor evidence="1">
        <name>a divalent metal cation</name>
        <dbReference type="ChEBI" id="CHEBI:60240"/>
    </cofactor>
</comment>
<organism evidence="10 11">
    <name type="scientific">Ramazzottius varieornatus</name>
    <name type="common">Water bear</name>
    <name type="synonym">Tardigrade</name>
    <dbReference type="NCBI Taxonomy" id="947166"/>
    <lineage>
        <taxon>Eukaryota</taxon>
        <taxon>Metazoa</taxon>
        <taxon>Ecdysozoa</taxon>
        <taxon>Tardigrada</taxon>
        <taxon>Eutardigrada</taxon>
        <taxon>Parachela</taxon>
        <taxon>Hypsibioidea</taxon>
        <taxon>Ramazzottiidae</taxon>
        <taxon>Ramazzottius</taxon>
    </lineage>
</organism>
<dbReference type="OrthoDB" id="7788538at2759"/>
<reference evidence="10 11" key="1">
    <citation type="journal article" date="2016" name="Nat. Commun.">
        <title>Extremotolerant tardigrade genome and improved radiotolerance of human cultured cells by tardigrade-unique protein.</title>
        <authorList>
            <person name="Hashimoto T."/>
            <person name="Horikawa D.D."/>
            <person name="Saito Y."/>
            <person name="Kuwahara H."/>
            <person name="Kozuka-Hata H."/>
            <person name="Shin-I T."/>
            <person name="Minakuchi Y."/>
            <person name="Ohishi K."/>
            <person name="Motoyama A."/>
            <person name="Aizu T."/>
            <person name="Enomoto A."/>
            <person name="Kondo K."/>
            <person name="Tanaka S."/>
            <person name="Hara Y."/>
            <person name="Koshikawa S."/>
            <person name="Sagara H."/>
            <person name="Miura T."/>
            <person name="Yokobori S."/>
            <person name="Miyagawa K."/>
            <person name="Suzuki Y."/>
            <person name="Kubo T."/>
            <person name="Oyama M."/>
            <person name="Kohara Y."/>
            <person name="Fujiyama A."/>
            <person name="Arakawa K."/>
            <person name="Katayama T."/>
            <person name="Toyoda A."/>
            <person name="Kunieda T."/>
        </authorList>
    </citation>
    <scope>NUCLEOTIDE SEQUENCE [LARGE SCALE GENOMIC DNA]</scope>
    <source>
        <strain evidence="10 11">YOKOZUNA-1</strain>
    </source>
</reference>
<accession>A0A1D1UZ23</accession>
<dbReference type="AlphaFoldDB" id="A0A1D1UZ23"/>
<comment type="similarity">
    <text evidence="3">Belongs to the HARBI1 family.</text>
</comment>
<evidence type="ECO:0000256" key="6">
    <source>
        <dbReference type="ARBA" id="ARBA00022801"/>
    </source>
</evidence>
<dbReference type="STRING" id="947166.A0A1D1UZ23"/>
<feature type="region of interest" description="Disordered" evidence="8">
    <location>
        <begin position="378"/>
        <end position="406"/>
    </location>
</feature>
<dbReference type="PANTHER" id="PTHR22930:SF85">
    <property type="entry name" value="GH03217P-RELATED"/>
    <property type="match status" value="1"/>
</dbReference>
<comment type="caution">
    <text evidence="10">The sequence shown here is derived from an EMBL/GenBank/DDBJ whole genome shotgun (WGS) entry which is preliminary data.</text>
</comment>
<dbReference type="GO" id="GO:0016787">
    <property type="term" value="F:hydrolase activity"/>
    <property type="evidence" value="ECO:0007669"/>
    <property type="project" value="UniProtKB-KW"/>
</dbReference>
<evidence type="ECO:0000313" key="11">
    <source>
        <dbReference type="Proteomes" id="UP000186922"/>
    </source>
</evidence>
<keyword evidence="4" id="KW-0540">Nuclease</keyword>
<evidence type="ECO:0000256" key="8">
    <source>
        <dbReference type="SAM" id="MobiDB-lite"/>
    </source>
</evidence>
<keyword evidence="7" id="KW-0539">Nucleus</keyword>
<evidence type="ECO:0000256" key="3">
    <source>
        <dbReference type="ARBA" id="ARBA00006958"/>
    </source>
</evidence>
<keyword evidence="6" id="KW-0378">Hydrolase</keyword>
<dbReference type="Proteomes" id="UP000186922">
    <property type="component" value="Unassembled WGS sequence"/>
</dbReference>
<evidence type="ECO:0000256" key="7">
    <source>
        <dbReference type="ARBA" id="ARBA00023242"/>
    </source>
</evidence>
<comment type="subcellular location">
    <subcellularLocation>
        <location evidence="2">Nucleus</location>
    </subcellularLocation>
</comment>
<dbReference type="PANTHER" id="PTHR22930">
    <property type="match status" value="1"/>
</dbReference>
<feature type="domain" description="DDE Tnp4" evidence="9">
    <location>
        <begin position="208"/>
        <end position="365"/>
    </location>
</feature>
<dbReference type="InterPro" id="IPR027806">
    <property type="entry name" value="HARBI1_dom"/>
</dbReference>
<dbReference type="Pfam" id="PF13359">
    <property type="entry name" value="DDE_Tnp_4"/>
    <property type="match status" value="1"/>
</dbReference>
<evidence type="ECO:0000256" key="1">
    <source>
        <dbReference type="ARBA" id="ARBA00001968"/>
    </source>
</evidence>
<evidence type="ECO:0000313" key="10">
    <source>
        <dbReference type="EMBL" id="GAU94856.1"/>
    </source>
</evidence>
<dbReference type="GO" id="GO:0046872">
    <property type="term" value="F:metal ion binding"/>
    <property type="evidence" value="ECO:0007669"/>
    <property type="project" value="UniProtKB-KW"/>
</dbReference>
<keyword evidence="5" id="KW-0479">Metal-binding</keyword>
<evidence type="ECO:0000256" key="4">
    <source>
        <dbReference type="ARBA" id="ARBA00022722"/>
    </source>
</evidence>
<evidence type="ECO:0000256" key="5">
    <source>
        <dbReference type="ARBA" id="ARBA00022723"/>
    </source>
</evidence>
<protein>
    <recommendedName>
        <fullName evidence="9">DDE Tnp4 domain-containing protein</fullName>
    </recommendedName>
</protein>
<dbReference type="GO" id="GO:0005634">
    <property type="term" value="C:nucleus"/>
    <property type="evidence" value="ECO:0007669"/>
    <property type="project" value="UniProtKB-SubCell"/>
</dbReference>
<dbReference type="InterPro" id="IPR045249">
    <property type="entry name" value="HARBI1-like"/>
</dbReference>
<evidence type="ECO:0000259" key="9">
    <source>
        <dbReference type="Pfam" id="PF13359"/>
    </source>
</evidence>
<dbReference type="GO" id="GO:0004518">
    <property type="term" value="F:nuclease activity"/>
    <property type="evidence" value="ECO:0007669"/>
    <property type="project" value="UniProtKB-KW"/>
</dbReference>
<gene>
    <name evidence="10" type="primary">RvY_06564-1</name>
    <name evidence="10" type="synonym">RvY_06564.1</name>
    <name evidence="10" type="ORF">RvY_06564</name>
</gene>
<keyword evidence="11" id="KW-1185">Reference proteome</keyword>
<proteinExistence type="inferred from homology"/>
<sequence>MPRLVNRKELVRSVDVKILTDLVLHDVLDSSSDEEDEMLCETDGSSSEDDEQIKIAVVRYFATQSRYLSARVNSPKTKELAYLIFQSDELTFKRNARMTRQAFFAVVDKIGSHIVFRNKSHHEQAPVPDQLMVALSRFGFDDSASSLWTAGSRLGIGEGTVSLYTERVMYALLSLEKTVVTWPNTSERATIKARIEKNQGFPHCLGYVDGSLIGLQEAPSMCGEDYYTRKGSYAINAMIVCDDLKRIRHVFAGFPGCSHDHRVFMYSKLALNPFKYFSGHEYLLADSAYPVSDIIVPTFKKPLANSHENTAFNTAHSQARVIVEQTIGMLKGRFQSLKALRLRIKNKKDHEFAVYWIRTCCMLHNMLLDDEYDEEWTVEDDGDDGPIPNPNQQAVATERGSTKRERIKQYVSRWQ</sequence>
<name>A0A1D1UZ23_RAMVA</name>
<dbReference type="EMBL" id="BDGG01000003">
    <property type="protein sequence ID" value="GAU94856.1"/>
    <property type="molecule type" value="Genomic_DNA"/>
</dbReference>